<dbReference type="AlphaFoldDB" id="A0A6X4LZA8"/>
<gene>
    <name evidence="2" type="ORF">GIH49_06475</name>
</gene>
<keyword evidence="2" id="KW-0378">Hydrolase</keyword>
<protein>
    <submittedName>
        <fullName evidence="2">Alpha/beta hydrolase</fullName>
    </submittedName>
</protein>
<dbReference type="EMBL" id="DAAEZQ010000003">
    <property type="protein sequence ID" value="HAA9721793.1"/>
    <property type="molecule type" value="Genomic_DNA"/>
</dbReference>
<dbReference type="Gene3D" id="3.40.50.1820">
    <property type="entry name" value="alpha/beta hydrolase"/>
    <property type="match status" value="1"/>
</dbReference>
<dbReference type="PANTHER" id="PTHR43433:SF10">
    <property type="entry name" value="AB HYDROLASE-1 DOMAIN-CONTAINING PROTEIN"/>
    <property type="match status" value="1"/>
</dbReference>
<dbReference type="PANTHER" id="PTHR43433">
    <property type="entry name" value="HYDROLASE, ALPHA/BETA FOLD FAMILY PROTEIN"/>
    <property type="match status" value="1"/>
</dbReference>
<dbReference type="Proteomes" id="UP000844471">
    <property type="component" value="Unassembled WGS sequence"/>
</dbReference>
<reference evidence="2" key="1">
    <citation type="journal article" date="2018" name="Genome Biol.">
        <title>SKESA: strategic k-mer extension for scrupulous assemblies.</title>
        <authorList>
            <person name="Souvorov A."/>
            <person name="Agarwala R."/>
            <person name="Lipman D.J."/>
        </authorList>
    </citation>
    <scope>NUCLEOTIDE SEQUENCE [LARGE SCALE GENOMIC DNA]</scope>
    <source>
        <strain evidence="2">HPB3501</strain>
    </source>
</reference>
<proteinExistence type="predicted"/>
<dbReference type="Pfam" id="PF00561">
    <property type="entry name" value="Abhydrolase_1"/>
    <property type="match status" value="1"/>
</dbReference>
<sequence>MPLFEHEGTYFNYEIQGEGIPFLFLHGLGDNLKFAYETFDKDEKIQLISLDQRGHGKSGNDSRKLSYDRLAKDALALMDYLGIHHFFVGGLSMRAGVAVNLAVQAADKVLGLIILRSSATDEPMKKEVIAWFSTVSKYLPKKDGALLFEQDPIFPSIKETYPKAIDTFKRYFEDDAAVTHYKKFSDIPKDRPIKSKSELANLTIPTLILANNYDVIHPIEYSLFYKRNIENASYYELTPKTIDAEKHKLEITTYMNTFIINTSKKQIISNPK</sequence>
<dbReference type="SUPFAM" id="SSF53474">
    <property type="entry name" value="alpha/beta-Hydrolases"/>
    <property type="match status" value="1"/>
</dbReference>
<dbReference type="GO" id="GO:0016787">
    <property type="term" value="F:hydrolase activity"/>
    <property type="evidence" value="ECO:0007669"/>
    <property type="project" value="UniProtKB-KW"/>
</dbReference>
<accession>A0A6X4LZA8</accession>
<evidence type="ECO:0000259" key="1">
    <source>
        <dbReference type="Pfam" id="PF00561"/>
    </source>
</evidence>
<feature type="domain" description="AB hydrolase-1" evidence="1">
    <location>
        <begin position="21"/>
        <end position="235"/>
    </location>
</feature>
<dbReference type="InterPro" id="IPR029058">
    <property type="entry name" value="AB_hydrolase_fold"/>
</dbReference>
<name>A0A6X4LZA8_LISMN</name>
<dbReference type="RefSeq" id="WP_069008408.1">
    <property type="nucleotide sequence ID" value="NZ_MBOG01000009.1"/>
</dbReference>
<organism evidence="2">
    <name type="scientific">Listeria monocytogenes</name>
    <dbReference type="NCBI Taxonomy" id="1639"/>
    <lineage>
        <taxon>Bacteria</taxon>
        <taxon>Bacillati</taxon>
        <taxon>Bacillota</taxon>
        <taxon>Bacilli</taxon>
        <taxon>Bacillales</taxon>
        <taxon>Listeriaceae</taxon>
        <taxon>Listeria</taxon>
    </lineage>
</organism>
<dbReference type="InterPro" id="IPR050471">
    <property type="entry name" value="AB_hydrolase"/>
</dbReference>
<dbReference type="InterPro" id="IPR000073">
    <property type="entry name" value="AB_hydrolase_1"/>
</dbReference>
<comment type="caution">
    <text evidence="2">The sequence shown here is derived from an EMBL/GenBank/DDBJ whole genome shotgun (WGS) entry which is preliminary data.</text>
</comment>
<reference evidence="2" key="2">
    <citation type="submission" date="2019-11" db="EMBL/GenBank/DDBJ databases">
        <authorList>
            <consortium name="NCBI Pathogen Detection Project"/>
        </authorList>
    </citation>
    <scope>NUCLEOTIDE SEQUENCE</scope>
    <source>
        <strain evidence="2">HPB3501</strain>
    </source>
</reference>
<evidence type="ECO:0000313" key="2">
    <source>
        <dbReference type="EMBL" id="HAA9721793.1"/>
    </source>
</evidence>